<evidence type="ECO:0000313" key="11">
    <source>
        <dbReference type="EMBL" id="VXD21840.1"/>
    </source>
</evidence>
<protein>
    <submittedName>
        <fullName evidence="11">Peptidase S8 and S53, subtilisin, kexin, sedolisin</fullName>
    </submittedName>
</protein>
<dbReference type="PIRSF" id="PIRSF037851">
    <property type="entry name" value="Subtilisin_cyano"/>
    <property type="match status" value="1"/>
</dbReference>
<evidence type="ECO:0000256" key="4">
    <source>
        <dbReference type="ARBA" id="ARBA00022670"/>
    </source>
</evidence>
<dbReference type="PRINTS" id="PR00723">
    <property type="entry name" value="SUBTILISIN"/>
</dbReference>
<dbReference type="EMBL" id="CZCU02000149">
    <property type="protein sequence ID" value="VXD21840.1"/>
    <property type="molecule type" value="Genomic_DNA"/>
</dbReference>
<dbReference type="InterPro" id="IPR017295">
    <property type="entry name" value="Pept_S8A_subtilisin_cyanobac-1"/>
</dbReference>
<dbReference type="PANTHER" id="PTHR43806">
    <property type="entry name" value="PEPTIDASE S8"/>
    <property type="match status" value="1"/>
</dbReference>
<dbReference type="Proteomes" id="UP000184550">
    <property type="component" value="Unassembled WGS sequence"/>
</dbReference>
<feature type="transmembrane region" description="Helical" evidence="8">
    <location>
        <begin position="538"/>
        <end position="557"/>
    </location>
</feature>
<dbReference type="InterPro" id="IPR045986">
    <property type="entry name" value="DUF5942"/>
</dbReference>
<keyword evidence="8" id="KW-1133">Transmembrane helix</keyword>
<gene>
    <name evidence="11" type="ORF">PL8927_720238</name>
</gene>
<dbReference type="PANTHER" id="PTHR43806:SF11">
    <property type="entry name" value="CEREVISIN-RELATED"/>
    <property type="match status" value="1"/>
</dbReference>
<dbReference type="GO" id="GO:0005576">
    <property type="term" value="C:extracellular region"/>
    <property type="evidence" value="ECO:0007669"/>
    <property type="project" value="UniProtKB-SubCell"/>
</dbReference>
<dbReference type="InterPro" id="IPR015500">
    <property type="entry name" value="Peptidase_S8_subtilisin-rel"/>
</dbReference>
<dbReference type="PROSITE" id="PS00138">
    <property type="entry name" value="SUBTILASE_SER"/>
    <property type="match status" value="1"/>
</dbReference>
<sequence>MPTSHQPQALKTMKKFFLFCLFLIGLGWAISNFSGLANQGSYDSIVLDFRESIGEQEIANQVRTIAEKYQIVPYLNSEFSQADNVYVVRGDEKLLKSLRKSLGKQTEFIEPNYIYRVDEIPDKNSQAAIIYDTVNTIPNDPLYGQQWNFRSINIEGAWSETQGEGVTVAVIDTGVSRVPDLEQTQFVEGYDFVNDKIEAFDDNGHGTHVAGTIAQSTNNNYGVTGIAYKAKIMPLKVLSAGGGGTISDIAEAIKFAADNNADVINMSLGGGGESHLMQEAIDYAYSQGVVIIGAAGNSGENCAGYPARYPKVLGVAALDAAGNKTPYSNFGAGVDIAAPGGLIQGENQVGGILQNTIDPSTGEAVFVAFQGTSMAAPHVAGVAALIKASGVTEPNQVINLLKESARKVAEDPLNHFGAGHLDATNAVHKALQGQITFRDFFRWLRDNGYLNPRFWIDGGAVALLPKLAMVLGSYLLAWFLRNYFPFQWGLSFTGGLIAGSSGLFFLRGFYIFDLPQWPMRIMGSSVPELGSAIQGNTVLNPIFASVLIPAILIVLLLGHPQWKWIAIGMTIGTASCLGINAIVSPTVWGLGTGWVSQLFLIFNALLCFGLARLAIKTQVKTV</sequence>
<feature type="transmembrane region" description="Helical" evidence="8">
    <location>
        <begin position="564"/>
        <end position="588"/>
    </location>
</feature>
<evidence type="ECO:0000259" key="10">
    <source>
        <dbReference type="Pfam" id="PF19366"/>
    </source>
</evidence>
<dbReference type="InterPro" id="IPR050131">
    <property type="entry name" value="Peptidase_S8_subtilisin-like"/>
</dbReference>
<dbReference type="SUPFAM" id="SSF52743">
    <property type="entry name" value="Subtilisin-like"/>
    <property type="match status" value="1"/>
</dbReference>
<name>A0A7Z9BYE1_9CYAN</name>
<dbReference type="InterPro" id="IPR023828">
    <property type="entry name" value="Peptidase_S8_Ser-AS"/>
</dbReference>
<feature type="transmembrane region" description="Helical" evidence="8">
    <location>
        <begin position="454"/>
        <end position="480"/>
    </location>
</feature>
<keyword evidence="3" id="KW-0964">Secreted</keyword>
<dbReference type="InterPro" id="IPR036852">
    <property type="entry name" value="Peptidase_S8/S53_dom_sf"/>
</dbReference>
<dbReference type="Gene3D" id="3.40.50.200">
    <property type="entry name" value="Peptidase S8/S53 domain"/>
    <property type="match status" value="1"/>
</dbReference>
<evidence type="ECO:0000256" key="8">
    <source>
        <dbReference type="SAM" id="Phobius"/>
    </source>
</evidence>
<keyword evidence="4 7" id="KW-0645">Protease</keyword>
<dbReference type="PROSITE" id="PS51892">
    <property type="entry name" value="SUBTILASE"/>
    <property type="match status" value="1"/>
</dbReference>
<dbReference type="AlphaFoldDB" id="A0A7Z9BYE1"/>
<reference evidence="11" key="1">
    <citation type="submission" date="2019-10" db="EMBL/GenBank/DDBJ databases">
        <authorList>
            <consortium name="Genoscope - CEA"/>
            <person name="William W."/>
        </authorList>
    </citation>
    <scope>NUCLEOTIDE SEQUENCE [LARGE SCALE GENOMIC DNA]</scope>
    <source>
        <strain evidence="11">BBR_PRJEB10992</strain>
    </source>
</reference>
<keyword evidence="8" id="KW-0812">Transmembrane</keyword>
<organism evidence="11 12">
    <name type="scientific">Planktothrix serta PCC 8927</name>
    <dbReference type="NCBI Taxonomy" id="671068"/>
    <lineage>
        <taxon>Bacteria</taxon>
        <taxon>Bacillati</taxon>
        <taxon>Cyanobacteriota</taxon>
        <taxon>Cyanophyceae</taxon>
        <taxon>Oscillatoriophycideae</taxon>
        <taxon>Oscillatoriales</taxon>
        <taxon>Microcoleaceae</taxon>
        <taxon>Planktothrix</taxon>
    </lineage>
</organism>
<evidence type="ECO:0000259" key="9">
    <source>
        <dbReference type="Pfam" id="PF00082"/>
    </source>
</evidence>
<comment type="caution">
    <text evidence="11">The sequence shown here is derived from an EMBL/GenBank/DDBJ whole genome shotgun (WGS) entry which is preliminary data.</text>
</comment>
<evidence type="ECO:0000256" key="6">
    <source>
        <dbReference type="ARBA" id="ARBA00022825"/>
    </source>
</evidence>
<dbReference type="InterPro" id="IPR034084">
    <property type="entry name" value="Thermitase-like_dom"/>
</dbReference>
<evidence type="ECO:0000256" key="7">
    <source>
        <dbReference type="PROSITE-ProRule" id="PRU01240"/>
    </source>
</evidence>
<evidence type="ECO:0000256" key="2">
    <source>
        <dbReference type="ARBA" id="ARBA00011073"/>
    </source>
</evidence>
<keyword evidence="5 7" id="KW-0378">Hydrolase</keyword>
<feature type="active site" description="Charge relay system" evidence="7">
    <location>
        <position position="205"/>
    </location>
</feature>
<dbReference type="InterPro" id="IPR000209">
    <property type="entry name" value="Peptidase_S8/S53_dom"/>
</dbReference>
<accession>A0A7Z9BYE1</accession>
<comment type="subcellular location">
    <subcellularLocation>
        <location evidence="1">Secreted</location>
    </subcellularLocation>
</comment>
<dbReference type="GO" id="GO:0004252">
    <property type="term" value="F:serine-type endopeptidase activity"/>
    <property type="evidence" value="ECO:0007669"/>
    <property type="project" value="UniProtKB-UniRule"/>
</dbReference>
<feature type="domain" description="DUF5942" evidence="10">
    <location>
        <begin position="432"/>
        <end position="621"/>
    </location>
</feature>
<keyword evidence="6 7" id="KW-0720">Serine protease</keyword>
<evidence type="ECO:0000256" key="3">
    <source>
        <dbReference type="ARBA" id="ARBA00022525"/>
    </source>
</evidence>
<feature type="active site" description="Charge relay system" evidence="7">
    <location>
        <position position="172"/>
    </location>
</feature>
<evidence type="ECO:0000313" key="12">
    <source>
        <dbReference type="Proteomes" id="UP000184550"/>
    </source>
</evidence>
<feature type="active site" description="Charge relay system" evidence="7">
    <location>
        <position position="373"/>
    </location>
</feature>
<keyword evidence="12" id="KW-1185">Reference proteome</keyword>
<dbReference type="Pfam" id="PF19366">
    <property type="entry name" value="DUF5942"/>
    <property type="match status" value="1"/>
</dbReference>
<evidence type="ECO:0000256" key="1">
    <source>
        <dbReference type="ARBA" id="ARBA00004613"/>
    </source>
</evidence>
<feature type="transmembrane region" description="Helical" evidence="8">
    <location>
        <begin position="594"/>
        <end position="615"/>
    </location>
</feature>
<dbReference type="GO" id="GO:0006508">
    <property type="term" value="P:proteolysis"/>
    <property type="evidence" value="ECO:0007669"/>
    <property type="project" value="UniProtKB-KW"/>
</dbReference>
<dbReference type="CDD" id="cd07484">
    <property type="entry name" value="Peptidases_S8_Thermitase_like"/>
    <property type="match status" value="1"/>
</dbReference>
<comment type="similarity">
    <text evidence="2 7">Belongs to the peptidase S8 family.</text>
</comment>
<proteinExistence type="inferred from homology"/>
<evidence type="ECO:0000256" key="5">
    <source>
        <dbReference type="ARBA" id="ARBA00022801"/>
    </source>
</evidence>
<feature type="domain" description="Peptidase S8/S53" evidence="9">
    <location>
        <begin position="163"/>
        <end position="419"/>
    </location>
</feature>
<keyword evidence="8" id="KW-0472">Membrane</keyword>
<dbReference type="Pfam" id="PF00082">
    <property type="entry name" value="Peptidase_S8"/>
    <property type="match status" value="1"/>
</dbReference>
<feature type="transmembrane region" description="Helical" evidence="8">
    <location>
        <begin position="492"/>
        <end position="512"/>
    </location>
</feature>